<comment type="caution">
    <text evidence="10">The sequence shown here is derived from an EMBL/GenBank/DDBJ whole genome shotgun (WGS) entry which is preliminary data.</text>
</comment>
<feature type="transmembrane region" description="Helical" evidence="9">
    <location>
        <begin position="131"/>
        <end position="149"/>
    </location>
</feature>
<dbReference type="PANTHER" id="PTHR46154:SF4">
    <property type="entry name" value="UREA ACTIVE TRANSPORTER"/>
    <property type="match status" value="1"/>
</dbReference>
<feature type="transmembrane region" description="Helical" evidence="9">
    <location>
        <begin position="189"/>
        <end position="208"/>
    </location>
</feature>
<feature type="transmembrane region" description="Helical" evidence="9">
    <location>
        <begin position="69"/>
        <end position="90"/>
    </location>
</feature>
<keyword evidence="6 9" id="KW-0472">Membrane</keyword>
<evidence type="ECO:0000256" key="9">
    <source>
        <dbReference type="SAM" id="Phobius"/>
    </source>
</evidence>
<dbReference type="InterPro" id="IPR038377">
    <property type="entry name" value="Na/Glc_symporter_sf"/>
</dbReference>
<feature type="transmembrane region" description="Helical" evidence="9">
    <location>
        <begin position="433"/>
        <end position="458"/>
    </location>
</feature>
<dbReference type="GO" id="GO:0015204">
    <property type="term" value="F:urea transmembrane transporter activity"/>
    <property type="evidence" value="ECO:0007669"/>
    <property type="project" value="InterPro"/>
</dbReference>
<dbReference type="OrthoDB" id="6132759at2759"/>
<accession>A0A2T7PN15</accession>
<organism evidence="10 11">
    <name type="scientific">Pomacea canaliculata</name>
    <name type="common">Golden apple snail</name>
    <dbReference type="NCBI Taxonomy" id="400727"/>
    <lineage>
        <taxon>Eukaryota</taxon>
        <taxon>Metazoa</taxon>
        <taxon>Spiralia</taxon>
        <taxon>Lophotrochozoa</taxon>
        <taxon>Mollusca</taxon>
        <taxon>Gastropoda</taxon>
        <taxon>Caenogastropoda</taxon>
        <taxon>Architaenioglossa</taxon>
        <taxon>Ampullarioidea</taxon>
        <taxon>Ampullariidae</taxon>
        <taxon>Pomacea</taxon>
    </lineage>
</organism>
<feature type="transmembrane region" description="Helical" evidence="9">
    <location>
        <begin position="105"/>
        <end position="124"/>
    </location>
</feature>
<dbReference type="GO" id="GO:0005886">
    <property type="term" value="C:plasma membrane"/>
    <property type="evidence" value="ECO:0007669"/>
    <property type="project" value="TreeGrafter"/>
</dbReference>
<comment type="similarity">
    <text evidence="2 7">Belongs to the sodium:solute symporter (SSF) (TC 2.A.21) family.</text>
</comment>
<dbReference type="InterPro" id="IPR001734">
    <property type="entry name" value="Na/solute_symporter"/>
</dbReference>
<keyword evidence="4 9" id="KW-0812">Transmembrane</keyword>
<reference evidence="10 11" key="1">
    <citation type="submission" date="2018-04" db="EMBL/GenBank/DDBJ databases">
        <title>The genome of golden apple snail Pomacea canaliculata provides insight into stress tolerance and invasive adaptation.</title>
        <authorList>
            <person name="Liu C."/>
            <person name="Liu B."/>
            <person name="Ren Y."/>
            <person name="Zhang Y."/>
            <person name="Wang H."/>
            <person name="Li S."/>
            <person name="Jiang F."/>
            <person name="Yin L."/>
            <person name="Zhang G."/>
            <person name="Qian W."/>
            <person name="Fan W."/>
        </authorList>
    </citation>
    <scope>NUCLEOTIDE SEQUENCE [LARGE SCALE GENOMIC DNA]</scope>
    <source>
        <strain evidence="10">SZHN2017</strain>
        <tissue evidence="10">Muscle</tissue>
    </source>
</reference>
<dbReference type="Gene3D" id="1.20.1730.10">
    <property type="entry name" value="Sodium/glucose cotransporter"/>
    <property type="match status" value="1"/>
</dbReference>
<evidence type="ECO:0000256" key="8">
    <source>
        <dbReference type="SAM" id="MobiDB-lite"/>
    </source>
</evidence>
<protein>
    <recommendedName>
        <fullName evidence="12">Urea active transporter 1</fullName>
    </recommendedName>
</protein>
<name>A0A2T7PN15_POMCA</name>
<feature type="transmembrane region" description="Helical" evidence="9">
    <location>
        <begin position="465"/>
        <end position="484"/>
    </location>
</feature>
<feature type="transmembrane region" description="Helical" evidence="9">
    <location>
        <begin position="407"/>
        <end position="427"/>
    </location>
</feature>
<dbReference type="InterPro" id="IPR031155">
    <property type="entry name" value="DUR"/>
</dbReference>
<feature type="compositionally biased region" description="Polar residues" evidence="8">
    <location>
        <begin position="14"/>
        <end position="24"/>
    </location>
</feature>
<keyword evidence="3" id="KW-0813">Transport</keyword>
<dbReference type="Proteomes" id="UP000245119">
    <property type="component" value="Linkage Group LG3"/>
</dbReference>
<feature type="transmembrane region" description="Helical" evidence="9">
    <location>
        <begin position="583"/>
        <end position="604"/>
    </location>
</feature>
<evidence type="ECO:0000256" key="6">
    <source>
        <dbReference type="ARBA" id="ARBA00023136"/>
    </source>
</evidence>
<evidence type="ECO:0000256" key="3">
    <source>
        <dbReference type="ARBA" id="ARBA00022448"/>
    </source>
</evidence>
<evidence type="ECO:0000256" key="2">
    <source>
        <dbReference type="ARBA" id="ARBA00006434"/>
    </source>
</evidence>
<feature type="transmembrane region" description="Helical" evidence="9">
    <location>
        <begin position="624"/>
        <end position="643"/>
    </location>
</feature>
<gene>
    <name evidence="10" type="ORF">C0Q70_06088</name>
</gene>
<feature type="region of interest" description="Disordered" evidence="8">
    <location>
        <begin position="1"/>
        <end position="25"/>
    </location>
</feature>
<dbReference type="PROSITE" id="PS50283">
    <property type="entry name" value="NA_SOLUT_SYMP_3"/>
    <property type="match status" value="1"/>
</dbReference>
<evidence type="ECO:0000256" key="7">
    <source>
        <dbReference type="RuleBase" id="RU362091"/>
    </source>
</evidence>
<evidence type="ECO:0008006" key="12">
    <source>
        <dbReference type="Google" id="ProtNLM"/>
    </source>
</evidence>
<dbReference type="PANTHER" id="PTHR46154">
    <property type="match status" value="1"/>
</dbReference>
<dbReference type="AlphaFoldDB" id="A0A2T7PN15"/>
<comment type="subcellular location">
    <subcellularLocation>
        <location evidence="1">Membrane</location>
        <topology evidence="1">Multi-pass membrane protein</topology>
    </subcellularLocation>
</comment>
<feature type="transmembrane region" description="Helical" evidence="9">
    <location>
        <begin position="228"/>
        <end position="253"/>
    </location>
</feature>
<keyword evidence="5 9" id="KW-1133">Transmembrane helix</keyword>
<evidence type="ECO:0000313" key="11">
    <source>
        <dbReference type="Proteomes" id="UP000245119"/>
    </source>
</evidence>
<proteinExistence type="inferred from homology"/>
<evidence type="ECO:0000256" key="5">
    <source>
        <dbReference type="ARBA" id="ARBA00022989"/>
    </source>
</evidence>
<dbReference type="Pfam" id="PF00474">
    <property type="entry name" value="SSF"/>
    <property type="match status" value="1"/>
</dbReference>
<feature type="transmembrane region" description="Helical" evidence="9">
    <location>
        <begin position="504"/>
        <end position="525"/>
    </location>
</feature>
<evidence type="ECO:0000256" key="4">
    <source>
        <dbReference type="ARBA" id="ARBA00022692"/>
    </source>
</evidence>
<sequence length="687" mass="76075">MGVGGRNTSEKQKQTSPNRSSWSHVNDRPLVFPFPSNSTHPPQLHHLTSRYKTKQIDIIHARFGKQAHIVFCFFAILTNLVITIGVLLAGKATIQSLTKNASDEYSVLIMATLFGSYSLIGGLGTTFYVSYFNACLVFILLIVFVVKILHNTDAQWKHVGDTSRMYQAISCIEGPPDNVDNSFITFRSWGAFLYGIIEIFVSSAVTYCDQASWQSRIAAKPVQGVWGFLLAGFIWFSIPNVMAVTTGMAYLALSSNNGSHLLMPSEIDEGLVTPLIAEKVLGSAGGILVLTMGAMALMSTGSGEVMALSSIIVYDIYQTYIRPFRKELGSIHCVLCGRTKKYLGKRQMMSGANDTSDVCTCIDVSRCRHCMEDLSHNSSKVDFHESRPYMCPTHGRFRHYMDFLFEFKNWCIVMVTVCIVPLGLVVFESGIDLNWIFYVGAIVTIPCFPPVMLSIVWVKATSQGLIAGSLCGLAAGIIATLSAATMYEGGLSLFLINTVQDYSILAGTCCSFGFSLLVCIVGSLLTHGIRTPDDAQLEWMKMYDIDNPLHPWEVNFREDLKGFEYEDRPTIHQMNHAFRTAKYTAYIGGACAIGLFAVVIPGIMASFPVMDETQFSMWLYFNQTWAVVMAIIVIIAPPAEEVVRIIRQCRRNRGIETMVAKGDRETNELVVKDVDHLGNSDTTPAHV</sequence>
<evidence type="ECO:0000313" key="10">
    <source>
        <dbReference type="EMBL" id="PVD34810.1"/>
    </source>
</evidence>
<evidence type="ECO:0000256" key="1">
    <source>
        <dbReference type="ARBA" id="ARBA00004141"/>
    </source>
</evidence>
<keyword evidence="11" id="KW-1185">Reference proteome</keyword>
<dbReference type="EMBL" id="PZQS01000003">
    <property type="protein sequence ID" value="PVD34810.1"/>
    <property type="molecule type" value="Genomic_DNA"/>
</dbReference>